<reference evidence="4" key="1">
    <citation type="journal article" date="2013" name="Genome Biol. Evol.">
        <title>Punctuated emergences of genetic and phenotypic innovations in eumetazoan, bilaterian, euteleostome, and hominidae ancestors.</title>
        <authorList>
            <person name="Wenger Y."/>
            <person name="Galliot B."/>
        </authorList>
    </citation>
    <scope>NUCLEOTIDE SEQUENCE</scope>
    <source>
        <tissue evidence="4">Whole animals</tissue>
    </source>
</reference>
<dbReference type="Pfam" id="PF07847">
    <property type="entry name" value="PCO_ADO"/>
    <property type="match status" value="1"/>
</dbReference>
<proteinExistence type="evidence at transcript level"/>
<dbReference type="PANTHER" id="PTHR22966:SF61">
    <property type="entry name" value="2-AMINOETHANETHIOL DIOXYGENASE"/>
    <property type="match status" value="1"/>
</dbReference>
<accession>T2M6D8</accession>
<dbReference type="GO" id="GO:0005739">
    <property type="term" value="C:mitochondrion"/>
    <property type="evidence" value="ECO:0007669"/>
    <property type="project" value="TreeGrafter"/>
</dbReference>
<dbReference type="SUPFAM" id="SSF51182">
    <property type="entry name" value="RmlC-like cupins"/>
    <property type="match status" value="1"/>
</dbReference>
<dbReference type="InterPro" id="IPR011051">
    <property type="entry name" value="RmlC_Cupin_sf"/>
</dbReference>
<evidence type="ECO:0000256" key="1">
    <source>
        <dbReference type="ARBA" id="ARBA00022723"/>
    </source>
</evidence>
<sequence>MASLIQRIVRQAATTFPNSLTVSSNLENLIALVEGLTANDLGLKADAKDALAIYPQAPVTHVSIYEGKNFTMGVFILHPGMAIPLHDHPGMNGICKVLYGSIKLTSFEGLQSRNFMKGGTSKYVQVKRIPEKILTADTKSQFFLPIREIYHSMKATDGPAAFFDILAPPYRTKDYKTDCHYFRELTVSEHPEIDLEKLKEYNEMLNLEEKLNLEDLTWLTEVPTPLDYYCNTLEYTGPTFSVKS</sequence>
<keyword evidence="4" id="KW-0223">Dioxygenase</keyword>
<dbReference type="EMBL" id="HAAD01001621">
    <property type="protein sequence ID" value="CDG67853.1"/>
    <property type="molecule type" value="mRNA"/>
</dbReference>
<dbReference type="AlphaFoldDB" id="T2M6D8"/>
<dbReference type="OMA" id="RCIWGKL"/>
<evidence type="ECO:0000313" key="4">
    <source>
        <dbReference type="EMBL" id="CDG67853.1"/>
    </source>
</evidence>
<dbReference type="OrthoDB" id="271433at2759"/>
<dbReference type="GO" id="GO:0016702">
    <property type="term" value="F:oxidoreductase activity, acting on single donors with incorporation of molecular oxygen, incorporation of two atoms of oxygen"/>
    <property type="evidence" value="ECO:0007669"/>
    <property type="project" value="InterPro"/>
</dbReference>
<dbReference type="Gene3D" id="2.60.120.10">
    <property type="entry name" value="Jelly Rolls"/>
    <property type="match status" value="1"/>
</dbReference>
<keyword evidence="1" id="KW-0479">Metal-binding</keyword>
<dbReference type="CDD" id="cd20289">
    <property type="entry name" value="cupin_ADO"/>
    <property type="match status" value="1"/>
</dbReference>
<name>T2M6D8_HYDVU</name>
<keyword evidence="2" id="KW-0560">Oxidoreductase</keyword>
<evidence type="ECO:0000256" key="3">
    <source>
        <dbReference type="ARBA" id="ARBA00023004"/>
    </source>
</evidence>
<dbReference type="InterPro" id="IPR012864">
    <property type="entry name" value="PCO/ADO"/>
</dbReference>
<keyword evidence="3" id="KW-0408">Iron</keyword>
<evidence type="ECO:0000256" key="2">
    <source>
        <dbReference type="ARBA" id="ARBA00023002"/>
    </source>
</evidence>
<protein>
    <submittedName>
        <fullName evidence="4">2-aminoethanethiol dioxygenase</fullName>
    </submittedName>
</protein>
<organism evidence="4">
    <name type="scientific">Hydra vulgaris</name>
    <name type="common">Hydra</name>
    <name type="synonym">Hydra attenuata</name>
    <dbReference type="NCBI Taxonomy" id="6087"/>
    <lineage>
        <taxon>Eukaryota</taxon>
        <taxon>Metazoa</taxon>
        <taxon>Cnidaria</taxon>
        <taxon>Hydrozoa</taxon>
        <taxon>Hydroidolina</taxon>
        <taxon>Anthoathecata</taxon>
        <taxon>Aplanulata</taxon>
        <taxon>Hydridae</taxon>
        <taxon>Hydra</taxon>
    </lineage>
</organism>
<dbReference type="InterPro" id="IPR014710">
    <property type="entry name" value="RmlC-like_jellyroll"/>
</dbReference>
<gene>
    <name evidence="4" type="primary">ADO</name>
</gene>
<dbReference type="PANTHER" id="PTHR22966">
    <property type="entry name" value="2-AMINOETHANETHIOL DIOXYGENASE"/>
    <property type="match status" value="1"/>
</dbReference>
<dbReference type="GO" id="GO:0046872">
    <property type="term" value="F:metal ion binding"/>
    <property type="evidence" value="ECO:0007669"/>
    <property type="project" value="UniProtKB-KW"/>
</dbReference>